<gene>
    <name evidence="2" type="ORF">Sradi_3017600</name>
</gene>
<dbReference type="Pfam" id="PF00665">
    <property type="entry name" value="rve"/>
    <property type="match status" value="1"/>
</dbReference>
<dbReference type="PANTHER" id="PTHR35046:SF26">
    <property type="entry name" value="RNA-DIRECTED DNA POLYMERASE"/>
    <property type="match status" value="1"/>
</dbReference>
<dbReference type="PROSITE" id="PS50994">
    <property type="entry name" value="INTEGRASE"/>
    <property type="match status" value="1"/>
</dbReference>
<proteinExistence type="predicted"/>
<comment type="caution">
    <text evidence="2">The sequence shown here is derived from an EMBL/GenBank/DDBJ whole genome shotgun (WGS) entry which is preliminary data.</text>
</comment>
<feature type="domain" description="Integrase catalytic" evidence="1">
    <location>
        <begin position="31"/>
        <end position="140"/>
    </location>
</feature>
<organism evidence="2">
    <name type="scientific">Sesamum radiatum</name>
    <name type="common">Black benniseed</name>
    <dbReference type="NCBI Taxonomy" id="300843"/>
    <lineage>
        <taxon>Eukaryota</taxon>
        <taxon>Viridiplantae</taxon>
        <taxon>Streptophyta</taxon>
        <taxon>Embryophyta</taxon>
        <taxon>Tracheophyta</taxon>
        <taxon>Spermatophyta</taxon>
        <taxon>Magnoliopsida</taxon>
        <taxon>eudicotyledons</taxon>
        <taxon>Gunneridae</taxon>
        <taxon>Pentapetalae</taxon>
        <taxon>asterids</taxon>
        <taxon>lamiids</taxon>
        <taxon>Lamiales</taxon>
        <taxon>Pedaliaceae</taxon>
        <taxon>Sesamum</taxon>
    </lineage>
</organism>
<dbReference type="GO" id="GO:0015074">
    <property type="term" value="P:DNA integration"/>
    <property type="evidence" value="ECO:0007669"/>
    <property type="project" value="InterPro"/>
</dbReference>
<dbReference type="PANTHER" id="PTHR35046">
    <property type="entry name" value="ZINC KNUCKLE (CCHC-TYPE) FAMILY PROTEIN"/>
    <property type="match status" value="1"/>
</dbReference>
<dbReference type="InterPro" id="IPR056924">
    <property type="entry name" value="SH3_Tf2-1"/>
</dbReference>
<dbReference type="SUPFAM" id="SSF53098">
    <property type="entry name" value="Ribonuclease H-like"/>
    <property type="match status" value="1"/>
</dbReference>
<dbReference type="InterPro" id="IPR036397">
    <property type="entry name" value="RNaseH_sf"/>
</dbReference>
<protein>
    <recommendedName>
        <fullName evidence="1">Integrase catalytic domain-containing protein</fullName>
    </recommendedName>
</protein>
<dbReference type="Pfam" id="PF24626">
    <property type="entry name" value="SH3_Tf2-1"/>
    <property type="match status" value="1"/>
</dbReference>
<evidence type="ECO:0000259" key="1">
    <source>
        <dbReference type="PROSITE" id="PS50994"/>
    </source>
</evidence>
<dbReference type="AlphaFoldDB" id="A0AAW2S1B8"/>
<evidence type="ECO:0000313" key="2">
    <source>
        <dbReference type="EMBL" id="KAL0386233.1"/>
    </source>
</evidence>
<dbReference type="Gene3D" id="3.30.420.10">
    <property type="entry name" value="Ribonuclease H-like superfamily/Ribonuclease H"/>
    <property type="match status" value="1"/>
</dbReference>
<dbReference type="EMBL" id="JACGWJ010000012">
    <property type="protein sequence ID" value="KAL0386233.1"/>
    <property type="molecule type" value="Genomic_DNA"/>
</dbReference>
<name>A0AAW2S1B8_SESRA</name>
<dbReference type="GO" id="GO:0003676">
    <property type="term" value="F:nucleic acid binding"/>
    <property type="evidence" value="ECO:0007669"/>
    <property type="project" value="InterPro"/>
</dbReference>
<reference evidence="2" key="1">
    <citation type="submission" date="2020-06" db="EMBL/GenBank/DDBJ databases">
        <authorList>
            <person name="Li T."/>
            <person name="Hu X."/>
            <person name="Zhang T."/>
            <person name="Song X."/>
            <person name="Zhang H."/>
            <person name="Dai N."/>
            <person name="Sheng W."/>
            <person name="Hou X."/>
            <person name="Wei L."/>
        </authorList>
    </citation>
    <scope>NUCLEOTIDE SEQUENCE</scope>
    <source>
        <strain evidence="2">G02</strain>
        <tissue evidence="2">Leaf</tissue>
    </source>
</reference>
<dbReference type="InterPro" id="IPR001584">
    <property type="entry name" value="Integrase_cat-core"/>
</dbReference>
<sequence>MCADVKQFVKECATCHRSKYSLHTPYGLLQPLSLPNQVWEDISMNFITHLPNSIGKAVIWVLVDRLSKFAHFIAVPTHFTAASLVTIFLSDIYWLHGAPRSIVSDRDRVFVSHFWRELFRLLGTALTFNSSYHLQTNGAIGMTPFEALFVGKPPTMARYSLGTSSLSPLMMFSLPERIFYKSSKLIYGMLNSVWSNRRTLSALTENFRKGNGFTSNCNLIAKFQFIFAFWRNLPNDFMGLRILRRIGFVAYELELSPTSRIHPAFHISLLKPYYGAPPDQVSLLVNASLVSLAVPVPVQILDRRVSTSPHSLRREILVQWSGQDAEEAT</sequence>
<reference evidence="2" key="2">
    <citation type="journal article" date="2024" name="Plant">
        <title>Genomic evolution and insights into agronomic trait innovations of Sesamum species.</title>
        <authorList>
            <person name="Miao H."/>
            <person name="Wang L."/>
            <person name="Qu L."/>
            <person name="Liu H."/>
            <person name="Sun Y."/>
            <person name="Le M."/>
            <person name="Wang Q."/>
            <person name="Wei S."/>
            <person name="Zheng Y."/>
            <person name="Lin W."/>
            <person name="Duan Y."/>
            <person name="Cao H."/>
            <person name="Xiong S."/>
            <person name="Wang X."/>
            <person name="Wei L."/>
            <person name="Li C."/>
            <person name="Ma Q."/>
            <person name="Ju M."/>
            <person name="Zhao R."/>
            <person name="Li G."/>
            <person name="Mu C."/>
            <person name="Tian Q."/>
            <person name="Mei H."/>
            <person name="Zhang T."/>
            <person name="Gao T."/>
            <person name="Zhang H."/>
        </authorList>
    </citation>
    <scope>NUCLEOTIDE SEQUENCE</scope>
    <source>
        <strain evidence="2">G02</strain>
    </source>
</reference>
<accession>A0AAW2S1B8</accession>
<dbReference type="InterPro" id="IPR012337">
    <property type="entry name" value="RNaseH-like_sf"/>
</dbReference>